<protein>
    <recommendedName>
        <fullName evidence="1">non-specific serine/threonine protein kinase</fullName>
        <ecNumber evidence="1">2.7.11.1</ecNumber>
    </recommendedName>
</protein>
<evidence type="ECO:0000256" key="9">
    <source>
        <dbReference type="ARBA" id="ARBA00048679"/>
    </source>
</evidence>
<name>A0ABN8MBH1_9CNID</name>
<dbReference type="PROSITE" id="PS00107">
    <property type="entry name" value="PROTEIN_KINASE_ATP"/>
    <property type="match status" value="1"/>
</dbReference>
<feature type="compositionally biased region" description="Low complexity" evidence="11">
    <location>
        <begin position="319"/>
        <end position="333"/>
    </location>
</feature>
<evidence type="ECO:0000256" key="3">
    <source>
        <dbReference type="ARBA" id="ARBA00022553"/>
    </source>
</evidence>
<feature type="region of interest" description="Disordered" evidence="11">
    <location>
        <begin position="313"/>
        <end position="333"/>
    </location>
</feature>
<comment type="caution">
    <text evidence="14">The sequence shown here is derived from an EMBL/GenBank/DDBJ whole genome shotgun (WGS) entry which is preliminary data.</text>
</comment>
<dbReference type="CDD" id="cd05598">
    <property type="entry name" value="STKc_LATS"/>
    <property type="match status" value="1"/>
</dbReference>
<dbReference type="InterPro" id="IPR008271">
    <property type="entry name" value="Ser/Thr_kinase_AS"/>
</dbReference>
<dbReference type="PROSITE" id="PS50011">
    <property type="entry name" value="PROTEIN_KINASE_DOM"/>
    <property type="match status" value="1"/>
</dbReference>
<evidence type="ECO:0000256" key="7">
    <source>
        <dbReference type="ARBA" id="ARBA00022840"/>
    </source>
</evidence>
<dbReference type="InterPro" id="IPR011009">
    <property type="entry name" value="Kinase-like_dom_sf"/>
</dbReference>
<keyword evidence="3" id="KW-0597">Phosphoprotein</keyword>
<accession>A0ABN8MBH1</accession>
<keyword evidence="15" id="KW-1185">Reference proteome</keyword>
<dbReference type="EMBL" id="CALNXI010000338">
    <property type="protein sequence ID" value="CAH3025133.1"/>
    <property type="molecule type" value="Genomic_DNA"/>
</dbReference>
<dbReference type="SUPFAM" id="SSF56112">
    <property type="entry name" value="Protein kinase-like (PK-like)"/>
    <property type="match status" value="1"/>
</dbReference>
<proteinExistence type="predicted"/>
<keyword evidence="4" id="KW-0808">Transferase</keyword>
<keyword evidence="6" id="KW-0418">Kinase</keyword>
<organism evidence="14 15">
    <name type="scientific">Porites evermanni</name>
    <dbReference type="NCBI Taxonomy" id="104178"/>
    <lineage>
        <taxon>Eukaryota</taxon>
        <taxon>Metazoa</taxon>
        <taxon>Cnidaria</taxon>
        <taxon>Anthozoa</taxon>
        <taxon>Hexacorallia</taxon>
        <taxon>Scleractinia</taxon>
        <taxon>Fungiina</taxon>
        <taxon>Poritidae</taxon>
        <taxon>Porites</taxon>
    </lineage>
</organism>
<evidence type="ECO:0000259" key="13">
    <source>
        <dbReference type="PROSITE" id="PS51285"/>
    </source>
</evidence>
<feature type="compositionally biased region" description="Polar residues" evidence="11">
    <location>
        <begin position="967"/>
        <end position="976"/>
    </location>
</feature>
<feature type="region of interest" description="Disordered" evidence="11">
    <location>
        <begin position="967"/>
        <end position="1013"/>
    </location>
</feature>
<dbReference type="Gene3D" id="3.30.200.20">
    <property type="entry name" value="Phosphorylase Kinase, domain 1"/>
    <property type="match status" value="2"/>
</dbReference>
<comment type="catalytic activity">
    <reaction evidence="8">
        <text>L-threonyl-[protein] + ATP = O-phospho-L-threonyl-[protein] + ADP + H(+)</text>
        <dbReference type="Rhea" id="RHEA:46608"/>
        <dbReference type="Rhea" id="RHEA-COMP:11060"/>
        <dbReference type="Rhea" id="RHEA-COMP:11605"/>
        <dbReference type="ChEBI" id="CHEBI:15378"/>
        <dbReference type="ChEBI" id="CHEBI:30013"/>
        <dbReference type="ChEBI" id="CHEBI:30616"/>
        <dbReference type="ChEBI" id="CHEBI:61977"/>
        <dbReference type="ChEBI" id="CHEBI:456216"/>
        <dbReference type="EC" id="2.7.11.1"/>
    </reaction>
</comment>
<evidence type="ECO:0000313" key="14">
    <source>
        <dbReference type="EMBL" id="CAH3025133.1"/>
    </source>
</evidence>
<feature type="region of interest" description="Disordered" evidence="11">
    <location>
        <begin position="432"/>
        <end position="524"/>
    </location>
</feature>
<dbReference type="InterPro" id="IPR000961">
    <property type="entry name" value="AGC-kinase_C"/>
</dbReference>
<feature type="binding site" evidence="10">
    <location>
        <position position="663"/>
    </location>
    <ligand>
        <name>ATP</name>
        <dbReference type="ChEBI" id="CHEBI:30616"/>
    </ligand>
</feature>
<feature type="domain" description="AGC-kinase C-terminal" evidence="13">
    <location>
        <begin position="950"/>
        <end position="1033"/>
    </location>
</feature>
<evidence type="ECO:0000256" key="11">
    <source>
        <dbReference type="SAM" id="MobiDB-lite"/>
    </source>
</evidence>
<feature type="compositionally biased region" description="Polar residues" evidence="11">
    <location>
        <begin position="37"/>
        <end position="46"/>
    </location>
</feature>
<dbReference type="PROSITE" id="PS00108">
    <property type="entry name" value="PROTEIN_KINASE_ST"/>
    <property type="match status" value="1"/>
</dbReference>
<evidence type="ECO:0000256" key="8">
    <source>
        <dbReference type="ARBA" id="ARBA00047899"/>
    </source>
</evidence>
<feature type="compositionally biased region" description="Polar residues" evidence="11">
    <location>
        <begin position="452"/>
        <end position="478"/>
    </location>
</feature>
<comment type="catalytic activity">
    <reaction evidence="9">
        <text>L-seryl-[protein] + ATP = O-phospho-L-seryl-[protein] + ADP + H(+)</text>
        <dbReference type="Rhea" id="RHEA:17989"/>
        <dbReference type="Rhea" id="RHEA-COMP:9863"/>
        <dbReference type="Rhea" id="RHEA-COMP:11604"/>
        <dbReference type="ChEBI" id="CHEBI:15378"/>
        <dbReference type="ChEBI" id="CHEBI:29999"/>
        <dbReference type="ChEBI" id="CHEBI:30616"/>
        <dbReference type="ChEBI" id="CHEBI:83421"/>
        <dbReference type="ChEBI" id="CHEBI:456216"/>
        <dbReference type="EC" id="2.7.11.1"/>
    </reaction>
</comment>
<keyword evidence="7 10" id="KW-0067">ATP-binding</keyword>
<dbReference type="PANTHER" id="PTHR22988:SF76">
    <property type="entry name" value="CHROMOSOME UNDETERMINED SCAFFOLD_135, WHOLE GENOME SHOTGUN SEQUENCE"/>
    <property type="match status" value="1"/>
</dbReference>
<evidence type="ECO:0000256" key="10">
    <source>
        <dbReference type="PROSITE-ProRule" id="PRU10141"/>
    </source>
</evidence>
<evidence type="ECO:0000256" key="1">
    <source>
        <dbReference type="ARBA" id="ARBA00012513"/>
    </source>
</evidence>
<dbReference type="EC" id="2.7.11.1" evidence="1"/>
<reference evidence="14 15" key="1">
    <citation type="submission" date="2022-05" db="EMBL/GenBank/DDBJ databases">
        <authorList>
            <consortium name="Genoscope - CEA"/>
            <person name="William W."/>
        </authorList>
    </citation>
    <scope>NUCLEOTIDE SEQUENCE [LARGE SCALE GENOMIC DNA]</scope>
</reference>
<dbReference type="PANTHER" id="PTHR22988">
    <property type="entry name" value="MYOTONIC DYSTROPHY S/T KINASE-RELATED"/>
    <property type="match status" value="1"/>
</dbReference>
<evidence type="ECO:0000256" key="4">
    <source>
        <dbReference type="ARBA" id="ARBA00022679"/>
    </source>
</evidence>
<dbReference type="Pfam" id="PF00069">
    <property type="entry name" value="Pkinase"/>
    <property type="match status" value="2"/>
</dbReference>
<dbReference type="InterPro" id="IPR000719">
    <property type="entry name" value="Prot_kinase_dom"/>
</dbReference>
<feature type="region of interest" description="Disordered" evidence="11">
    <location>
        <begin position="1036"/>
        <end position="1056"/>
    </location>
</feature>
<dbReference type="Proteomes" id="UP001159427">
    <property type="component" value="Unassembled WGS sequence"/>
</dbReference>
<evidence type="ECO:0000256" key="5">
    <source>
        <dbReference type="ARBA" id="ARBA00022741"/>
    </source>
</evidence>
<feature type="compositionally biased region" description="Acidic residues" evidence="11">
    <location>
        <begin position="989"/>
        <end position="1001"/>
    </location>
</feature>
<dbReference type="SMART" id="SM00220">
    <property type="entry name" value="S_TKc"/>
    <property type="match status" value="1"/>
</dbReference>
<feature type="domain" description="Protein kinase" evidence="12">
    <location>
        <begin position="634"/>
        <end position="949"/>
    </location>
</feature>
<feature type="region of interest" description="Disordered" evidence="11">
    <location>
        <begin position="1"/>
        <end position="83"/>
    </location>
</feature>
<evidence type="ECO:0000256" key="6">
    <source>
        <dbReference type="ARBA" id="ARBA00022777"/>
    </source>
</evidence>
<dbReference type="PROSITE" id="PS51285">
    <property type="entry name" value="AGC_KINASE_CTER"/>
    <property type="match status" value="1"/>
</dbReference>
<dbReference type="InterPro" id="IPR017441">
    <property type="entry name" value="Protein_kinase_ATP_BS"/>
</dbReference>
<dbReference type="Gene3D" id="1.10.510.10">
    <property type="entry name" value="Transferase(Phosphotransferase) domain 1"/>
    <property type="match status" value="2"/>
</dbReference>
<evidence type="ECO:0000259" key="12">
    <source>
        <dbReference type="PROSITE" id="PS50011"/>
    </source>
</evidence>
<evidence type="ECO:0000313" key="15">
    <source>
        <dbReference type="Proteomes" id="UP001159427"/>
    </source>
</evidence>
<dbReference type="InterPro" id="IPR050839">
    <property type="entry name" value="Rho-assoc_Ser/Thr_Kinase"/>
</dbReference>
<evidence type="ECO:0000256" key="2">
    <source>
        <dbReference type="ARBA" id="ARBA00022527"/>
    </source>
</evidence>
<keyword evidence="5 10" id="KW-0547">Nucleotide-binding</keyword>
<gene>
    <name evidence="14" type="ORF">PEVE_00025155</name>
</gene>
<feature type="compositionally biased region" description="Low complexity" evidence="11">
    <location>
        <begin position="56"/>
        <end position="67"/>
    </location>
</feature>
<keyword evidence="2" id="KW-0723">Serine/threonine-protein kinase</keyword>
<sequence>MSGREEHPRPKVFVGNSQQMLRDIKQSLKHLTRQPETKTQQPSQAANAGPKANTTVVEQPPQSSVVVNRPVGHNPSRRFSGHAKALDQIRSSLKPYEAPESGYSSCTESCSTSQPAGETINKQVLEKLRMLGFDEESATEALRMTPGRTMEERIDMIAAMKSSGYNRVNFGSNAPSSNRTQLPPPYNAAVYRLPWKGSQESLNTPKRAESPMMGVEGSAQIAHQSLKRTLSPGAAQATAPSDPPKAEWRVQRSTNVGAVVPQPWRVPPPGQQRFLDRPAPTLQSSWQPVVSSTGNQQTPQFQVTAQLNLTGNNSAVSESQGNTNASGNGSNSMSFNILVQTNFPSNSSGNIQPSPQGQYYQVPPQRVIPTVVQGAHGDVVRHSPVPQPVSHAPVPQFVQTFDPTRHPPPAYAPVPRRPLPVGCSDVSMPETNWQNFVPHRSSRSPVPPPEQWRNSWNTETSSNSGSISDEMPWSSSYNDSGPPSPLSDSSFTIDGPTKVTNPTGTVVYRLDSPNTHKRRPIPNMEVNENGMASAEDDDQMSECDMENLSLRQIRLDRSKLKNLSPAATKFYFEQHFENIMKNTKERTKRRVQLEEEMQMVGLSQDARNQMRQTLFQKETNYNRLKRTKMDISMFDKISKIGTGAFGEVWLVRKIDTNMLYAMKILRKSEVLKRNQVAHVKAERDILAEADNEWVVKLYYSFQDNKFLYFVMDYIPGGDLMNLLIKFGIFPEDLARFYIAELVLAIESVHNMGFVHRDIKPDNVLIDRDGHIKLTDFGLCTGFRWTHDTTYYQKDGHERQPSMDYAMLSSEVMDFPQNYNEHILQRTLKEMKPLERRHFRKHMRSLAHSLVGTPNYIAPEVLQRSGYTQLCDWWSVGVIMYEMLVGQPPFMAATPADTQIKVINWESTLHIPREAHLSVEARDLILRLCTSQDRRLGANGVEEIKHHPFFRTVDWGYGVRRWHAPYQPQISSPTDVSNFEPDESERMSSDEEAELADTEAAADADAAAPRQGRHPEHAFYEFTFRRFFNDSDLSYASSRRYSSDDSGNETCKEPVYV</sequence>